<organism evidence="21 22">
    <name type="scientific">Leptobrachium leishanense</name>
    <name type="common">Leishan spiny toad</name>
    <dbReference type="NCBI Taxonomy" id="445787"/>
    <lineage>
        <taxon>Eukaryota</taxon>
        <taxon>Metazoa</taxon>
        <taxon>Chordata</taxon>
        <taxon>Craniata</taxon>
        <taxon>Vertebrata</taxon>
        <taxon>Euteleostomi</taxon>
        <taxon>Amphibia</taxon>
        <taxon>Batrachia</taxon>
        <taxon>Anura</taxon>
        <taxon>Pelobatoidea</taxon>
        <taxon>Megophryidae</taxon>
        <taxon>Leptobrachium</taxon>
    </lineage>
</organism>
<dbReference type="SUPFAM" id="SSF103506">
    <property type="entry name" value="Mitochondrial carrier"/>
    <property type="match status" value="1"/>
</dbReference>
<evidence type="ECO:0000256" key="18">
    <source>
        <dbReference type="RuleBase" id="RU000488"/>
    </source>
</evidence>
<dbReference type="PRINTS" id="PR00926">
    <property type="entry name" value="MITOCARRIER"/>
</dbReference>
<evidence type="ECO:0000256" key="9">
    <source>
        <dbReference type="ARBA" id="ARBA00023128"/>
    </source>
</evidence>
<dbReference type="PROSITE" id="PS50002">
    <property type="entry name" value="SH3"/>
    <property type="match status" value="1"/>
</dbReference>
<dbReference type="SMART" id="SM00326">
    <property type="entry name" value="SH3"/>
    <property type="match status" value="1"/>
</dbReference>
<dbReference type="PROSITE" id="PS50920">
    <property type="entry name" value="SOLCAR"/>
    <property type="match status" value="3"/>
</dbReference>
<keyword evidence="22" id="KW-1185">Reference proteome</keyword>
<feature type="repeat" description="Solcar" evidence="17">
    <location>
        <begin position="319"/>
        <end position="414"/>
    </location>
</feature>
<evidence type="ECO:0000256" key="3">
    <source>
        <dbReference type="ARBA" id="ARBA00022443"/>
    </source>
</evidence>
<dbReference type="Gene3D" id="2.30.30.40">
    <property type="entry name" value="SH3 Domains"/>
    <property type="match status" value="1"/>
</dbReference>
<evidence type="ECO:0000256" key="10">
    <source>
        <dbReference type="ARBA" id="ARBA00023136"/>
    </source>
</evidence>
<keyword evidence="4 18" id="KW-0813">Transport</keyword>
<dbReference type="InterPro" id="IPR023395">
    <property type="entry name" value="MCP_dom_sf"/>
</dbReference>
<dbReference type="GO" id="GO:0031966">
    <property type="term" value="C:mitochondrial membrane"/>
    <property type="evidence" value="ECO:0007669"/>
    <property type="project" value="UniProtKB-SubCell"/>
</dbReference>
<evidence type="ECO:0000256" key="11">
    <source>
        <dbReference type="ARBA" id="ARBA00037549"/>
    </source>
</evidence>
<keyword evidence="9" id="KW-0496">Mitochondrion</keyword>
<evidence type="ECO:0000256" key="6">
    <source>
        <dbReference type="ARBA" id="ARBA00022737"/>
    </source>
</evidence>
<keyword evidence="6" id="KW-0677">Repeat</keyword>
<dbReference type="PRINTS" id="PR00401">
    <property type="entry name" value="SH2DOMAIN"/>
</dbReference>
<feature type="repeat" description="Solcar" evidence="17">
    <location>
        <begin position="221"/>
        <end position="307"/>
    </location>
</feature>
<dbReference type="GO" id="GO:0090422">
    <property type="term" value="F:thiamine pyrophosphate transmembrane transporter activity"/>
    <property type="evidence" value="ECO:0007669"/>
    <property type="project" value="UniProtKB-ARBA"/>
</dbReference>
<dbReference type="GeneTree" id="ENSGT00550000074902"/>
<keyword evidence="5 17" id="KW-0812">Transmembrane</keyword>
<dbReference type="PRINTS" id="PR00452">
    <property type="entry name" value="SH3DOMAIN"/>
</dbReference>
<evidence type="ECO:0000259" key="19">
    <source>
        <dbReference type="PROSITE" id="PS50001"/>
    </source>
</evidence>
<dbReference type="InterPro" id="IPR036860">
    <property type="entry name" value="SH2_dom_sf"/>
</dbReference>
<comment type="function">
    <text evidence="11">Mitochondrial transporter mediating uptake of thiamine diphosphate into mitochondria. It is not clear if the antiporter activity is affected by the membrane potential or by the proton electrochemical gradient.</text>
</comment>
<accession>A0A8C5QEF0</accession>
<evidence type="ECO:0000256" key="13">
    <source>
        <dbReference type="ARBA" id="ARBA00041879"/>
    </source>
</evidence>
<dbReference type="OrthoDB" id="18574at2759"/>
<dbReference type="PROSITE" id="PS50001">
    <property type="entry name" value="SH2"/>
    <property type="match status" value="1"/>
</dbReference>
<dbReference type="FunFam" id="2.30.30.40:FF:000076">
    <property type="entry name" value="Growth factor receptor-bound protein 2"/>
    <property type="match status" value="1"/>
</dbReference>
<reference evidence="21" key="1">
    <citation type="submission" date="2025-08" db="UniProtKB">
        <authorList>
            <consortium name="Ensembl"/>
        </authorList>
    </citation>
    <scope>IDENTIFICATION</scope>
</reference>
<evidence type="ECO:0000256" key="5">
    <source>
        <dbReference type="ARBA" id="ARBA00022692"/>
    </source>
</evidence>
<evidence type="ECO:0000256" key="17">
    <source>
        <dbReference type="PROSITE-ProRule" id="PRU00282"/>
    </source>
</evidence>
<dbReference type="InterPro" id="IPR018108">
    <property type="entry name" value="MCP_transmembrane"/>
</dbReference>
<evidence type="ECO:0000256" key="15">
    <source>
        <dbReference type="PROSITE-ProRule" id="PRU00191"/>
    </source>
</evidence>
<keyword evidence="7" id="KW-1133">Transmembrane helix</keyword>
<dbReference type="Pfam" id="PF00018">
    <property type="entry name" value="SH3_1"/>
    <property type="match status" value="1"/>
</dbReference>
<dbReference type="Pfam" id="PF00153">
    <property type="entry name" value="Mito_carr"/>
    <property type="match status" value="3"/>
</dbReference>
<feature type="domain" description="SH2" evidence="19">
    <location>
        <begin position="60"/>
        <end position="100"/>
    </location>
</feature>
<comment type="subcellular location">
    <subcellularLocation>
        <location evidence="1">Mitochondrion membrane</location>
        <topology evidence="1">Multi-pass membrane protein</topology>
    </subcellularLocation>
</comment>
<keyword evidence="10 17" id="KW-0472">Membrane</keyword>
<evidence type="ECO:0000256" key="16">
    <source>
        <dbReference type="PROSITE-ProRule" id="PRU00192"/>
    </source>
</evidence>
<keyword evidence="3 16" id="KW-0728">SH3 domain</keyword>
<dbReference type="Gene3D" id="3.30.505.10">
    <property type="entry name" value="SH2 domain"/>
    <property type="match status" value="1"/>
</dbReference>
<dbReference type="InterPro" id="IPR002067">
    <property type="entry name" value="MCP"/>
</dbReference>
<sequence>MEAIAKYDFKATADDELSFKRGDVLKVLNEECDQNWYKAELNGKDGFIPKNYIEMKPHPWFFGKIPRAKAEEMLGKQRHDGAFLIRESESAPGDFSLSVKSSCQRMVGFDPGSGGQPLATTEVAIAGSLSGLVTRVMISPLDVLKIRFQLQIERSSGHGAMGKYRGIVQAARVIRGEEGLQGFWKGHVPAQLLSVSYGAVQFASFEILTEVCHTSASLDPRSPAVHFLCGGLAACSATLAVQPLDTLRTRFASQGEPKVYQNLRHAVAAMYQTEGPFTFYRGLLPTLISVFPYAGLQFSTYNFLKRLWDLVLPQERTKKDHMRNLLCGSGAGVISKIATYPLDLFKKRLQVGGFEQARSAFGEVRTYRGLADCVSRVRREEGVRGFFKGLSPSLLKAALSTGLTFFSYETFCRLISNMKKVRGQDSPT</sequence>
<dbReference type="InterPro" id="IPR000980">
    <property type="entry name" value="SH2"/>
</dbReference>
<evidence type="ECO:0000313" key="21">
    <source>
        <dbReference type="Ensembl" id="ENSLLEP00000036558.1"/>
    </source>
</evidence>
<dbReference type="CDD" id="cd11946">
    <property type="entry name" value="SH3_GRB2_N"/>
    <property type="match status" value="1"/>
</dbReference>
<dbReference type="Proteomes" id="UP000694569">
    <property type="component" value="Unplaced"/>
</dbReference>
<comment type="catalytic activity">
    <reaction evidence="14">
        <text>thiamine phosphate(out) + thiamine diphosphate(in) = thiamine phosphate(in) + thiamine diphosphate(out)</text>
        <dbReference type="Rhea" id="RHEA:73383"/>
        <dbReference type="ChEBI" id="CHEBI:37575"/>
        <dbReference type="ChEBI" id="CHEBI:58937"/>
    </reaction>
</comment>
<dbReference type="SMART" id="SM00252">
    <property type="entry name" value="SH2"/>
    <property type="match status" value="1"/>
</dbReference>
<evidence type="ECO:0000256" key="4">
    <source>
        <dbReference type="ARBA" id="ARBA00022448"/>
    </source>
</evidence>
<evidence type="ECO:0000256" key="2">
    <source>
        <dbReference type="ARBA" id="ARBA00006375"/>
    </source>
</evidence>
<name>A0A8C5QEF0_9ANUR</name>
<protein>
    <recommendedName>
        <fullName evidence="12">Mitochondrial thiamine pyrophosphate carrier</fullName>
    </recommendedName>
    <alternativeName>
        <fullName evidence="13">Solute carrier family 25 member 19</fullName>
    </alternativeName>
</protein>
<dbReference type="Ensembl" id="ENSLLET00000037967.1">
    <property type="protein sequence ID" value="ENSLLEP00000036558.1"/>
    <property type="gene ID" value="ENSLLEG00000023134.1"/>
</dbReference>
<evidence type="ECO:0000256" key="1">
    <source>
        <dbReference type="ARBA" id="ARBA00004225"/>
    </source>
</evidence>
<feature type="repeat" description="Solcar" evidence="17">
    <location>
        <begin position="118"/>
        <end position="211"/>
    </location>
</feature>
<feature type="domain" description="SH3" evidence="20">
    <location>
        <begin position="1"/>
        <end position="58"/>
    </location>
</feature>
<evidence type="ECO:0000256" key="12">
    <source>
        <dbReference type="ARBA" id="ARBA00040836"/>
    </source>
</evidence>
<evidence type="ECO:0000256" key="8">
    <source>
        <dbReference type="ARBA" id="ARBA00022999"/>
    </source>
</evidence>
<dbReference type="SUPFAM" id="SSF50044">
    <property type="entry name" value="SH3-domain"/>
    <property type="match status" value="1"/>
</dbReference>
<dbReference type="InterPro" id="IPR001452">
    <property type="entry name" value="SH3_domain"/>
</dbReference>
<dbReference type="Gene3D" id="1.50.40.10">
    <property type="entry name" value="Mitochondrial carrier domain"/>
    <property type="match status" value="1"/>
</dbReference>
<dbReference type="FunFam" id="1.50.40.10:FF:000011">
    <property type="entry name" value="Mitochondrial thiamine pyrophosphate carrier 1"/>
    <property type="match status" value="1"/>
</dbReference>
<dbReference type="Pfam" id="PF00017">
    <property type="entry name" value="SH2"/>
    <property type="match status" value="1"/>
</dbReference>
<dbReference type="AlphaFoldDB" id="A0A8C5QEF0"/>
<evidence type="ECO:0000256" key="14">
    <source>
        <dbReference type="ARBA" id="ARBA00050799"/>
    </source>
</evidence>
<dbReference type="PANTHER" id="PTHR24089">
    <property type="entry name" value="SOLUTE CARRIER FAMILY 25"/>
    <property type="match status" value="1"/>
</dbReference>
<keyword evidence="8 15" id="KW-0727">SH2 domain</keyword>
<dbReference type="GO" id="GO:0042723">
    <property type="term" value="P:thiamine-containing compound metabolic process"/>
    <property type="evidence" value="ECO:0007669"/>
    <property type="project" value="UniProtKB-ARBA"/>
</dbReference>
<dbReference type="InterPro" id="IPR036028">
    <property type="entry name" value="SH3-like_dom_sf"/>
</dbReference>
<evidence type="ECO:0000259" key="20">
    <source>
        <dbReference type="PROSITE" id="PS50002"/>
    </source>
</evidence>
<dbReference type="InterPro" id="IPR035641">
    <property type="entry name" value="GRB2_N_SH3"/>
</dbReference>
<reference evidence="21" key="2">
    <citation type="submission" date="2025-09" db="UniProtKB">
        <authorList>
            <consortium name="Ensembl"/>
        </authorList>
    </citation>
    <scope>IDENTIFICATION</scope>
</reference>
<evidence type="ECO:0000313" key="22">
    <source>
        <dbReference type="Proteomes" id="UP000694569"/>
    </source>
</evidence>
<gene>
    <name evidence="21" type="primary">SLC25A19</name>
</gene>
<evidence type="ECO:0000256" key="7">
    <source>
        <dbReference type="ARBA" id="ARBA00022989"/>
    </source>
</evidence>
<proteinExistence type="inferred from homology"/>
<comment type="similarity">
    <text evidence="2 18">Belongs to the mitochondrial carrier (TC 2.A.29) family.</text>
</comment>